<keyword evidence="4" id="KW-1185">Reference proteome</keyword>
<feature type="transmembrane region" description="Helical" evidence="1">
    <location>
        <begin position="37"/>
        <end position="57"/>
    </location>
</feature>
<accession>L9Y2J5</accession>
<keyword evidence="1" id="KW-0812">Transmembrane</keyword>
<reference evidence="3 4" key="1">
    <citation type="journal article" date="2014" name="PLoS Genet.">
        <title>Phylogenetically driven sequencing of extremely halophilic archaea reveals strategies for static and dynamic osmo-response.</title>
        <authorList>
            <person name="Becker E.A."/>
            <person name="Seitzer P.M."/>
            <person name="Tritt A."/>
            <person name="Larsen D."/>
            <person name="Krusor M."/>
            <person name="Yao A.I."/>
            <person name="Wu D."/>
            <person name="Madern D."/>
            <person name="Eisen J.A."/>
            <person name="Darling A.E."/>
            <person name="Facciotti M.T."/>
        </authorList>
    </citation>
    <scope>NUCLEOTIDE SEQUENCE [LARGE SCALE GENOMIC DNA]</scope>
    <source>
        <strain evidence="3 4">JCM 10478</strain>
    </source>
</reference>
<dbReference type="Proteomes" id="UP000011632">
    <property type="component" value="Unassembled WGS sequence"/>
</dbReference>
<sequence length="140" mass="14395">MNGPTLRRYLQSLTAEPGDRPLGPLSSIVGRTPLDRWLWLAVLVAIAADLATTVGGLEVGFAESNPVGTLVLETVGVLGLVGLKAGAVAIGLSVAAAVVRAPDRIAPDYVTLVVPTALATVWLLAATWNAYLLVTALTGL</sequence>
<feature type="transmembrane region" description="Helical" evidence="1">
    <location>
        <begin position="111"/>
        <end position="134"/>
    </location>
</feature>
<evidence type="ECO:0000313" key="3">
    <source>
        <dbReference type="EMBL" id="ELY68309.1"/>
    </source>
</evidence>
<feature type="domain" description="DUF5658" evidence="2">
    <location>
        <begin position="41"/>
        <end position="134"/>
    </location>
</feature>
<dbReference type="PATRIC" id="fig|1227496.3.peg.1556"/>
<keyword evidence="1" id="KW-1133">Transmembrane helix</keyword>
<evidence type="ECO:0000313" key="4">
    <source>
        <dbReference type="Proteomes" id="UP000011632"/>
    </source>
</evidence>
<dbReference type="Pfam" id="PF18902">
    <property type="entry name" value="DUF5658"/>
    <property type="match status" value="1"/>
</dbReference>
<comment type="caution">
    <text evidence="3">The sequence shown here is derived from an EMBL/GenBank/DDBJ whole genome shotgun (WGS) entry which is preliminary data.</text>
</comment>
<dbReference type="AlphaFoldDB" id="L9Y2J5"/>
<keyword evidence="1" id="KW-0472">Membrane</keyword>
<dbReference type="InterPro" id="IPR043717">
    <property type="entry name" value="DUF5658"/>
</dbReference>
<dbReference type="EMBL" id="AOID01000023">
    <property type="protein sequence ID" value="ELY68309.1"/>
    <property type="molecule type" value="Genomic_DNA"/>
</dbReference>
<evidence type="ECO:0000256" key="1">
    <source>
        <dbReference type="SAM" id="Phobius"/>
    </source>
</evidence>
<feature type="transmembrane region" description="Helical" evidence="1">
    <location>
        <begin position="77"/>
        <end position="99"/>
    </location>
</feature>
<gene>
    <name evidence="3" type="ORF">C489_07690</name>
</gene>
<proteinExistence type="predicted"/>
<name>L9Y2J5_9EURY</name>
<dbReference type="RefSeq" id="WP_006430608.1">
    <property type="nucleotide sequence ID" value="NZ_AOID01000023.1"/>
</dbReference>
<protein>
    <recommendedName>
        <fullName evidence="2">DUF5658 domain-containing protein</fullName>
    </recommendedName>
</protein>
<evidence type="ECO:0000259" key="2">
    <source>
        <dbReference type="Pfam" id="PF18902"/>
    </source>
</evidence>
<organism evidence="3 4">
    <name type="scientific">Natrinema versiforme JCM 10478</name>
    <dbReference type="NCBI Taxonomy" id="1227496"/>
    <lineage>
        <taxon>Archaea</taxon>
        <taxon>Methanobacteriati</taxon>
        <taxon>Methanobacteriota</taxon>
        <taxon>Stenosarchaea group</taxon>
        <taxon>Halobacteria</taxon>
        <taxon>Halobacteriales</taxon>
        <taxon>Natrialbaceae</taxon>
        <taxon>Natrinema</taxon>
    </lineage>
</organism>